<comment type="caution">
    <text evidence="2">The sequence shown here is derived from an EMBL/GenBank/DDBJ whole genome shotgun (WGS) entry which is preliminary data.</text>
</comment>
<dbReference type="InterPro" id="IPR046373">
    <property type="entry name" value="Acyl-CoA_Oxase/DH_mid-dom_sf"/>
</dbReference>
<name>A0ABW5ELD0_9BURK</name>
<dbReference type="InterPro" id="IPR037069">
    <property type="entry name" value="AcylCoA_DH/ox_N_sf"/>
</dbReference>
<dbReference type="InterPro" id="IPR009100">
    <property type="entry name" value="AcylCoA_DH/oxidase_NM_dom_sf"/>
</dbReference>
<dbReference type="InterPro" id="IPR013786">
    <property type="entry name" value="AcylCoA_DH/ox_N"/>
</dbReference>
<organism evidence="2 3">
    <name type="scientific">Delftia deserti</name>
    <dbReference type="NCBI Taxonomy" id="1651218"/>
    <lineage>
        <taxon>Bacteria</taxon>
        <taxon>Pseudomonadati</taxon>
        <taxon>Pseudomonadota</taxon>
        <taxon>Betaproteobacteria</taxon>
        <taxon>Burkholderiales</taxon>
        <taxon>Comamonadaceae</taxon>
        <taxon>Delftia</taxon>
    </lineage>
</organism>
<evidence type="ECO:0000259" key="1">
    <source>
        <dbReference type="Pfam" id="PF02771"/>
    </source>
</evidence>
<gene>
    <name evidence="2" type="ORF">ACFSPV_08865</name>
</gene>
<dbReference type="Gene3D" id="2.40.110.10">
    <property type="entry name" value="Butyryl-CoA Dehydrogenase, subunit A, domain 2"/>
    <property type="match status" value="1"/>
</dbReference>
<dbReference type="Proteomes" id="UP001597287">
    <property type="component" value="Unassembled WGS sequence"/>
</dbReference>
<keyword evidence="3" id="KW-1185">Reference proteome</keyword>
<dbReference type="Pfam" id="PF02771">
    <property type="entry name" value="Acyl-CoA_dh_N"/>
    <property type="match status" value="1"/>
</dbReference>
<dbReference type="PANTHER" id="PTHR43884:SF12">
    <property type="entry name" value="ISOVALERYL-COA DEHYDROGENASE, MITOCHONDRIAL-RELATED"/>
    <property type="match status" value="1"/>
</dbReference>
<reference evidence="3" key="1">
    <citation type="journal article" date="2019" name="Int. J. Syst. Evol. Microbiol.">
        <title>The Global Catalogue of Microorganisms (GCM) 10K type strain sequencing project: providing services to taxonomists for standard genome sequencing and annotation.</title>
        <authorList>
            <consortium name="The Broad Institute Genomics Platform"/>
            <consortium name="The Broad Institute Genome Sequencing Center for Infectious Disease"/>
            <person name="Wu L."/>
            <person name="Ma J."/>
        </authorList>
    </citation>
    <scope>NUCLEOTIDE SEQUENCE [LARGE SCALE GENOMIC DNA]</scope>
    <source>
        <strain evidence="3">CCUG 62793</strain>
    </source>
</reference>
<protein>
    <submittedName>
        <fullName evidence="2">Acyl-CoA dehydrogenase family protein</fullName>
    </submittedName>
</protein>
<proteinExistence type="predicted"/>
<evidence type="ECO:0000313" key="2">
    <source>
        <dbReference type="EMBL" id="MFD2318815.1"/>
    </source>
</evidence>
<evidence type="ECO:0000313" key="3">
    <source>
        <dbReference type="Proteomes" id="UP001597287"/>
    </source>
</evidence>
<dbReference type="RefSeq" id="WP_380108346.1">
    <property type="nucleotide sequence ID" value="NZ_JBHSIH010000001.1"/>
</dbReference>
<dbReference type="SUPFAM" id="SSF56645">
    <property type="entry name" value="Acyl-CoA dehydrogenase NM domain-like"/>
    <property type="match status" value="1"/>
</dbReference>
<sequence>MLADSLRQWLDAHADSLDEGPAHAHEVLPRLAQHGLFGLGVPVAEGGQGGSLGDALEAIAGVAGHSLTAGFVFWAQRAFVEYLLQSPNAALRQRWLPGLLQGTQAGATGLSNAMKYLGGIEALQVEAAPVAPAGTAGDAGSGNADGLALRGRVPWATNLVPPGRFVVAVAVSRSDGAKPFVAALPGDAAGLQRSADLDLIALRGSHTAALSIEGLQIGPADVIHADANHFLPRVRPAFMGLQLGLCIGLARASLAAASARAGAGRDVLGGPLQQQRHALELATATLHAGLSDGRFLDRPQALFRLRLELNDIVQQSLQLELHASGGRAYHRDQPLGFARRWREAAFIPIVTPSVTQLQGALAGAALATTSS</sequence>
<dbReference type="PANTHER" id="PTHR43884">
    <property type="entry name" value="ACYL-COA DEHYDROGENASE"/>
    <property type="match status" value="1"/>
</dbReference>
<feature type="domain" description="Acyl-CoA dehydrogenase/oxidase N-terminal" evidence="1">
    <location>
        <begin position="3"/>
        <end position="102"/>
    </location>
</feature>
<dbReference type="EMBL" id="JBHUIG010000006">
    <property type="protein sequence ID" value="MFD2318815.1"/>
    <property type="molecule type" value="Genomic_DNA"/>
</dbReference>
<dbReference type="Gene3D" id="1.10.540.10">
    <property type="entry name" value="Acyl-CoA dehydrogenase/oxidase, N-terminal domain"/>
    <property type="match status" value="1"/>
</dbReference>
<accession>A0ABW5ELD0</accession>